<dbReference type="SUPFAM" id="SSF56112">
    <property type="entry name" value="Protein kinase-like (PK-like)"/>
    <property type="match status" value="1"/>
</dbReference>
<feature type="compositionally biased region" description="Basic and acidic residues" evidence="1">
    <location>
        <begin position="205"/>
        <end position="215"/>
    </location>
</feature>
<dbReference type="InterPro" id="IPR011009">
    <property type="entry name" value="Kinase-like_dom_sf"/>
</dbReference>
<evidence type="ECO:0000313" key="3">
    <source>
        <dbReference type="EMBL" id="MSR93143.1"/>
    </source>
</evidence>
<feature type="region of interest" description="Disordered" evidence="1">
    <location>
        <begin position="260"/>
        <end position="294"/>
    </location>
</feature>
<reference evidence="3 4" key="1">
    <citation type="submission" date="2019-08" db="EMBL/GenBank/DDBJ databases">
        <title>In-depth cultivation of the pig gut microbiome towards novel bacterial diversity and tailored functional studies.</title>
        <authorList>
            <person name="Wylensek D."/>
            <person name="Hitch T.C.A."/>
            <person name="Clavel T."/>
        </authorList>
    </citation>
    <scope>NUCLEOTIDE SEQUENCE [LARGE SCALE GENOMIC DNA]</scope>
    <source>
        <strain evidence="3 4">68-1-5</strain>
    </source>
</reference>
<organism evidence="3 4">
    <name type="scientific">Suipraeoptans intestinalis</name>
    <dbReference type="NCBI Taxonomy" id="2606628"/>
    <lineage>
        <taxon>Bacteria</taxon>
        <taxon>Bacillati</taxon>
        <taxon>Bacillota</taxon>
        <taxon>Clostridia</taxon>
        <taxon>Lachnospirales</taxon>
        <taxon>Lachnospiraceae</taxon>
        <taxon>Suipraeoptans</taxon>
    </lineage>
</organism>
<keyword evidence="2" id="KW-0472">Membrane</keyword>
<dbReference type="Proteomes" id="UP000434409">
    <property type="component" value="Unassembled WGS sequence"/>
</dbReference>
<gene>
    <name evidence="3" type="ORF">FYJ34_02305</name>
</gene>
<feature type="transmembrane region" description="Helical" evidence="2">
    <location>
        <begin position="227"/>
        <end position="245"/>
    </location>
</feature>
<keyword evidence="2" id="KW-1133">Transmembrane helix</keyword>
<feature type="region of interest" description="Disordered" evidence="1">
    <location>
        <begin position="187"/>
        <end position="218"/>
    </location>
</feature>
<evidence type="ECO:0000256" key="1">
    <source>
        <dbReference type="SAM" id="MobiDB-lite"/>
    </source>
</evidence>
<keyword evidence="4" id="KW-1185">Reference proteome</keyword>
<proteinExistence type="predicted"/>
<evidence type="ECO:0000313" key="4">
    <source>
        <dbReference type="Proteomes" id="UP000434409"/>
    </source>
</evidence>
<feature type="compositionally biased region" description="Basic residues" evidence="1">
    <location>
        <begin position="187"/>
        <end position="199"/>
    </location>
</feature>
<sequence>MQTGRRFDVLRLIQCQKTCHRGMDSVRGRRLTDLLSEEKEISKEEFFSWVETMTKQLDQLYKDREEPCYQFLNPYSIIISTSRELFLLDYSSETNHKTILFINQRKIRNFFLPEGSTYYDRPSLALDLFGLGRTLQYILTYGQITPGLGKREELQLRKIISACLHPSPAFAYGALFRIKRRISGLSRKNKRQLKNHRKTSGSSKIKKEIPHEKGKLVSPRRKKAGKIIGIGGGILLILLAGWLFIPQAVGFEKREEKEAAVRENDETGTQNPKRGEDRKGRGAGQKEKKKDAGQEVERDMAIAYVLEQGNEELGKAYLRMLAERGRTGKDIQIVAEGIRRKKGGKQIETSLKRLEGQEKQSRSRYYRRFLIQGYLQLKSTRGYEKVIEIGRECQKETWSEKEMWEIMEAMAIAWEELGETEKSAKVYENLIGLTKEEKKKESLYKKVDFLMRQTGQEEERGKLLEKGTEELKTSRELRNLHIKWYCDSKEKTREDCAGVIQKYLQDCPELREDRGFQKLQEEYGIREEEEKIWIEK</sequence>
<evidence type="ECO:0008006" key="5">
    <source>
        <dbReference type="Google" id="ProtNLM"/>
    </source>
</evidence>
<feature type="compositionally biased region" description="Basic and acidic residues" evidence="1">
    <location>
        <begin position="273"/>
        <end position="294"/>
    </location>
</feature>
<protein>
    <recommendedName>
        <fullName evidence="5">Tetratricopeptide repeat protein</fullName>
    </recommendedName>
</protein>
<comment type="caution">
    <text evidence="3">The sequence shown here is derived from an EMBL/GenBank/DDBJ whole genome shotgun (WGS) entry which is preliminary data.</text>
</comment>
<keyword evidence="2" id="KW-0812">Transmembrane</keyword>
<name>A0A6N7UR57_9FIRM</name>
<evidence type="ECO:0000256" key="2">
    <source>
        <dbReference type="SAM" id="Phobius"/>
    </source>
</evidence>
<dbReference type="EMBL" id="VULY01000018">
    <property type="protein sequence ID" value="MSR93143.1"/>
    <property type="molecule type" value="Genomic_DNA"/>
</dbReference>
<accession>A0A6N7UR57</accession>
<dbReference type="AlphaFoldDB" id="A0A6N7UR57"/>
<dbReference type="RefSeq" id="WP_154475923.1">
    <property type="nucleotide sequence ID" value="NZ_VULY01000018.1"/>
</dbReference>